<dbReference type="AlphaFoldDB" id="A0A4R2FIM5"/>
<evidence type="ECO:0000256" key="3">
    <source>
        <dbReference type="ARBA" id="ARBA00047594"/>
    </source>
</evidence>
<dbReference type="EC" id="3.6.1.27" evidence="1"/>
<evidence type="ECO:0000313" key="7">
    <source>
        <dbReference type="Proteomes" id="UP000294832"/>
    </source>
</evidence>
<dbReference type="EMBL" id="SLWF01000001">
    <property type="protein sequence ID" value="TCN90741.1"/>
    <property type="molecule type" value="Genomic_DNA"/>
</dbReference>
<dbReference type="Gene3D" id="1.20.144.10">
    <property type="entry name" value="Phosphatidic acid phosphatase type 2/haloperoxidase"/>
    <property type="match status" value="1"/>
</dbReference>
<keyword evidence="4" id="KW-0472">Membrane</keyword>
<protein>
    <recommendedName>
        <fullName evidence="1">undecaprenyl-diphosphate phosphatase</fullName>
        <ecNumber evidence="1">3.6.1.27</ecNumber>
    </recommendedName>
    <alternativeName>
        <fullName evidence="2">Undecaprenyl pyrophosphate phosphatase</fullName>
    </alternativeName>
</protein>
<dbReference type="OrthoDB" id="5586741at2"/>
<dbReference type="SMART" id="SM00014">
    <property type="entry name" value="acidPPc"/>
    <property type="match status" value="1"/>
</dbReference>
<dbReference type="PANTHER" id="PTHR14969">
    <property type="entry name" value="SPHINGOSINE-1-PHOSPHATE PHOSPHOHYDROLASE"/>
    <property type="match status" value="1"/>
</dbReference>
<gene>
    <name evidence="6" type="ORF">EDC91_101217</name>
</gene>
<dbReference type="InterPro" id="IPR036938">
    <property type="entry name" value="PAP2/HPO_sf"/>
</dbReference>
<keyword evidence="7" id="KW-1185">Reference proteome</keyword>
<evidence type="ECO:0000259" key="5">
    <source>
        <dbReference type="SMART" id="SM00014"/>
    </source>
</evidence>
<dbReference type="SUPFAM" id="SSF48317">
    <property type="entry name" value="Acid phosphatase/Vanadium-dependent haloperoxidase"/>
    <property type="match status" value="1"/>
</dbReference>
<name>A0A4R2FIM5_9GAMM</name>
<feature type="transmembrane region" description="Helical" evidence="4">
    <location>
        <begin position="214"/>
        <end position="236"/>
    </location>
</feature>
<feature type="transmembrane region" description="Helical" evidence="4">
    <location>
        <begin position="12"/>
        <end position="34"/>
    </location>
</feature>
<reference evidence="6 7" key="1">
    <citation type="submission" date="2019-03" db="EMBL/GenBank/DDBJ databases">
        <title>Freshwater and sediment microbial communities from various areas in North America, analyzing microbe dynamics in response to fracking.</title>
        <authorList>
            <person name="Lamendella R."/>
        </authorList>
    </citation>
    <scope>NUCLEOTIDE SEQUENCE [LARGE SCALE GENOMIC DNA]</scope>
    <source>
        <strain evidence="6 7">74A</strain>
    </source>
</reference>
<dbReference type="InterPro" id="IPR000326">
    <property type="entry name" value="PAP2/HPO"/>
</dbReference>
<dbReference type="GO" id="GO:0050380">
    <property type="term" value="F:undecaprenyl-diphosphatase activity"/>
    <property type="evidence" value="ECO:0007669"/>
    <property type="project" value="UniProtKB-EC"/>
</dbReference>
<feature type="domain" description="Phosphatidic acid phosphatase type 2/haloperoxidase" evidence="5">
    <location>
        <begin position="79"/>
        <end position="229"/>
    </location>
</feature>
<evidence type="ECO:0000256" key="1">
    <source>
        <dbReference type="ARBA" id="ARBA00012374"/>
    </source>
</evidence>
<dbReference type="GO" id="GO:0005886">
    <property type="term" value="C:plasma membrane"/>
    <property type="evidence" value="ECO:0007669"/>
    <property type="project" value="TreeGrafter"/>
</dbReference>
<comment type="caution">
    <text evidence="6">The sequence shown here is derived from an EMBL/GenBank/DDBJ whole genome shotgun (WGS) entry which is preliminary data.</text>
</comment>
<proteinExistence type="predicted"/>
<dbReference type="Pfam" id="PF01569">
    <property type="entry name" value="PAP2"/>
    <property type="match status" value="1"/>
</dbReference>
<evidence type="ECO:0000313" key="6">
    <source>
        <dbReference type="EMBL" id="TCN90741.1"/>
    </source>
</evidence>
<dbReference type="PANTHER" id="PTHR14969:SF54">
    <property type="entry name" value="PHOSPHATIDYLGLYCEROPHOSPHATASE B"/>
    <property type="match status" value="1"/>
</dbReference>
<comment type="catalytic activity">
    <reaction evidence="3">
        <text>di-trans,octa-cis-undecaprenyl diphosphate + H2O = di-trans,octa-cis-undecaprenyl phosphate + phosphate + H(+)</text>
        <dbReference type="Rhea" id="RHEA:28094"/>
        <dbReference type="ChEBI" id="CHEBI:15377"/>
        <dbReference type="ChEBI" id="CHEBI:15378"/>
        <dbReference type="ChEBI" id="CHEBI:43474"/>
        <dbReference type="ChEBI" id="CHEBI:58405"/>
        <dbReference type="ChEBI" id="CHEBI:60392"/>
        <dbReference type="EC" id="3.6.1.27"/>
    </reaction>
</comment>
<feature type="transmembrane region" description="Helical" evidence="4">
    <location>
        <begin position="79"/>
        <end position="101"/>
    </location>
</feature>
<dbReference type="RefSeq" id="WP_133037471.1">
    <property type="nucleotide sequence ID" value="NZ_SLWF01000001.1"/>
</dbReference>
<keyword evidence="4" id="KW-0812">Transmembrane</keyword>
<accession>A0A4R2FIM5</accession>
<dbReference type="Proteomes" id="UP000294832">
    <property type="component" value="Unassembled WGS sequence"/>
</dbReference>
<evidence type="ECO:0000256" key="4">
    <source>
        <dbReference type="SAM" id="Phobius"/>
    </source>
</evidence>
<sequence>MLSPSTRVFLGYWLALLLPPLIIWLSSASLFPLIELNGVVAQFAFAVTMTGTRPWGLLTTVVILTLACCLIPATKRGKLLSCVLIAVALNVVLSHLLKALFAEPRPYVEYLAQAGLLDLTQFYAFDRQGRLAILQQLQPAVLPLQLAPDILRHWQAETGYAFPSGHTLFSCTLSLSCSLCLLPHNRWLPLLLLLWAWLVGLSRLLLGMHWSQDVLASAVLAGVLVMVSYIVTLRWLGKE</sequence>
<keyword evidence="4" id="KW-1133">Transmembrane helix</keyword>
<organism evidence="6 7">
    <name type="scientific">Shewanella fodinae</name>
    <dbReference type="NCBI Taxonomy" id="552357"/>
    <lineage>
        <taxon>Bacteria</taxon>
        <taxon>Pseudomonadati</taxon>
        <taxon>Pseudomonadota</taxon>
        <taxon>Gammaproteobacteria</taxon>
        <taxon>Alteromonadales</taxon>
        <taxon>Shewanellaceae</taxon>
        <taxon>Shewanella</taxon>
    </lineage>
</organism>
<feature type="transmembrane region" description="Helical" evidence="4">
    <location>
        <begin position="54"/>
        <end position="72"/>
    </location>
</feature>
<evidence type="ECO:0000256" key="2">
    <source>
        <dbReference type="ARBA" id="ARBA00032707"/>
    </source>
</evidence>
<feature type="transmembrane region" description="Helical" evidence="4">
    <location>
        <begin position="189"/>
        <end position="208"/>
    </location>
</feature>